<evidence type="ECO:0000313" key="1">
    <source>
        <dbReference type="EMBL" id="PIR46271.1"/>
    </source>
</evidence>
<gene>
    <name evidence="1" type="ORF">COV08_00695</name>
</gene>
<sequence>MTTAGQVDKAIALYRALLEKHSGEFSAEAVQMVLGQSELAGEQFSIFRRRVEMVSNFITRQVNVDRSRSPQEALKATGRVQYTNGEVVDAMPRGDENCQSDEGEVVFFKPDLSERSGYLSDDELEQEFEWRGLKPCDPISLSAINEADPAFADEKPHGTHWKDAKDNWCFAMFDRWSDGRRVSVNRDGFGWRGHWWFAGVRK</sequence>
<comment type="caution">
    <text evidence="1">The sequence shown here is derived from an EMBL/GenBank/DDBJ whole genome shotgun (WGS) entry which is preliminary data.</text>
</comment>
<dbReference type="AlphaFoldDB" id="A0A2H0RI84"/>
<accession>A0A2H0RI84</accession>
<dbReference type="EMBL" id="PCYK01000004">
    <property type="protein sequence ID" value="PIR46271.1"/>
    <property type="molecule type" value="Genomic_DNA"/>
</dbReference>
<name>A0A2H0RI84_9BACT</name>
<proteinExistence type="predicted"/>
<reference evidence="1 2" key="1">
    <citation type="submission" date="2017-09" db="EMBL/GenBank/DDBJ databases">
        <title>Depth-based differentiation of microbial function through sediment-hosted aquifers and enrichment of novel symbionts in the deep terrestrial subsurface.</title>
        <authorList>
            <person name="Probst A.J."/>
            <person name="Ladd B."/>
            <person name="Jarett J.K."/>
            <person name="Geller-Mcgrath D.E."/>
            <person name="Sieber C.M."/>
            <person name="Emerson J.B."/>
            <person name="Anantharaman K."/>
            <person name="Thomas B.C."/>
            <person name="Malmstrom R."/>
            <person name="Stieglmeier M."/>
            <person name="Klingl A."/>
            <person name="Woyke T."/>
            <person name="Ryan C.M."/>
            <person name="Banfield J.F."/>
        </authorList>
    </citation>
    <scope>NUCLEOTIDE SEQUENCE [LARGE SCALE GENOMIC DNA]</scope>
    <source>
        <strain evidence="1">CG10_big_fil_rev_8_21_14_0_10_49_38</strain>
    </source>
</reference>
<evidence type="ECO:0000313" key="2">
    <source>
        <dbReference type="Proteomes" id="UP000230431"/>
    </source>
</evidence>
<protein>
    <submittedName>
        <fullName evidence="1">Uncharacterized protein</fullName>
    </submittedName>
</protein>
<organism evidence="1 2">
    <name type="scientific">Candidatus Vogelbacteria bacterium CG10_big_fil_rev_8_21_14_0_10_49_38</name>
    <dbReference type="NCBI Taxonomy" id="1975043"/>
    <lineage>
        <taxon>Bacteria</taxon>
        <taxon>Candidatus Vogeliibacteriota</taxon>
    </lineage>
</organism>
<dbReference type="Proteomes" id="UP000230431">
    <property type="component" value="Unassembled WGS sequence"/>
</dbReference>